<dbReference type="AlphaFoldDB" id="A0A0H4WVX7"/>
<evidence type="ECO:0000256" key="1">
    <source>
        <dbReference type="SAM" id="MobiDB-lite"/>
    </source>
</evidence>
<reference evidence="3 4" key="1">
    <citation type="journal article" date="2016" name="PLoS ONE">
        <title>Complete Genome Sequence and Comparative Genomics of a Novel Myxobacterium Myxococcus hansupus.</title>
        <authorList>
            <person name="Sharma G."/>
            <person name="Narwani T."/>
            <person name="Subramanian S."/>
        </authorList>
    </citation>
    <scope>NUCLEOTIDE SEQUENCE [LARGE SCALE GENOMIC DNA]</scope>
    <source>
        <strain evidence="4">mixupus</strain>
    </source>
</reference>
<organism evidence="3 4">
    <name type="scientific">Pseudomyxococcus hansupus</name>
    <dbReference type="NCBI Taxonomy" id="1297742"/>
    <lineage>
        <taxon>Bacteria</taxon>
        <taxon>Pseudomonadati</taxon>
        <taxon>Myxococcota</taxon>
        <taxon>Myxococcia</taxon>
        <taxon>Myxococcales</taxon>
        <taxon>Cystobacterineae</taxon>
        <taxon>Myxococcaceae</taxon>
        <taxon>Pseudomyxococcus</taxon>
    </lineage>
</organism>
<dbReference type="Gene3D" id="2.40.160.10">
    <property type="entry name" value="Porin"/>
    <property type="match status" value="1"/>
</dbReference>
<gene>
    <name evidence="3" type="ORF">A176_004453</name>
</gene>
<feature type="region of interest" description="Disordered" evidence="1">
    <location>
        <begin position="27"/>
        <end position="51"/>
    </location>
</feature>
<dbReference type="EMBL" id="CP012109">
    <property type="protein sequence ID" value="AKQ67541.1"/>
    <property type="molecule type" value="Genomic_DNA"/>
</dbReference>
<dbReference type="PATRIC" id="fig|1297742.4.peg.4495"/>
<dbReference type="STRING" id="1297742.A176_004453"/>
<keyword evidence="4" id="KW-1185">Reference proteome</keyword>
<evidence type="ECO:0000256" key="2">
    <source>
        <dbReference type="SAM" id="SignalP"/>
    </source>
</evidence>
<protein>
    <submittedName>
        <fullName evidence="3">Uncharacterized protein</fullName>
    </submittedName>
</protein>
<proteinExistence type="predicted"/>
<dbReference type="InterPro" id="IPR023614">
    <property type="entry name" value="Porin_dom_sf"/>
</dbReference>
<dbReference type="KEGG" id="mym:A176_004453"/>
<feature type="chain" id="PRO_5005212067" evidence="2">
    <location>
        <begin position="29"/>
        <end position="446"/>
    </location>
</feature>
<dbReference type="RefSeq" id="WP_002639087.1">
    <property type="nucleotide sequence ID" value="NZ_CP012109.1"/>
</dbReference>
<feature type="signal peptide" evidence="2">
    <location>
        <begin position="1"/>
        <end position="28"/>
    </location>
</feature>
<keyword evidence="2" id="KW-0732">Signal</keyword>
<sequence>MGGWRVEERAKRGLLVAILMGVPAVATAASPDPRTESVVAEAEEEPSSADVVDEVAPAKMMSLDGAETYLTSPDDVVDARLEGAVAQAMPPSEQTPTGAQPPVVNPLPGSGDAAQTQQDAKQRKAKRRPGQPQEDSLGENPDALDDKPADEVQPIRVIGRVSARARADERNQFQRRMSVADARVGVSTSLSNLEAEVTADLADSNMLKDAFVRLADDQKRFRLYGGQFKTPFLQRSLESSWDLPLQTRGLVEDYITDAHQMGGRRMGLMGEVRLKDVWGLKVSAGFFQGGIDEAGVRMKEDASARVSLRPFNFKPLTVGVSTYVSEAMGLARKHAVAADAELKVAGFVFTGEAISGRLPMGPFTAQMLLAQYLIHIGEEWAIQPVAGVESLQLRGDVVRGDGHALVGGFNVLLGSRFRAQFQTERALRPGDEFPGLQHSIELGARF</sequence>
<name>A0A0H4WVX7_9BACT</name>
<accession>A0A0H4WVX7</accession>
<dbReference type="Proteomes" id="UP000009026">
    <property type="component" value="Chromosome"/>
</dbReference>
<evidence type="ECO:0000313" key="4">
    <source>
        <dbReference type="Proteomes" id="UP000009026"/>
    </source>
</evidence>
<feature type="compositionally biased region" description="Acidic residues" evidence="1">
    <location>
        <begin position="41"/>
        <end position="51"/>
    </location>
</feature>
<feature type="region of interest" description="Disordered" evidence="1">
    <location>
        <begin position="88"/>
        <end position="157"/>
    </location>
</feature>
<evidence type="ECO:0000313" key="3">
    <source>
        <dbReference type="EMBL" id="AKQ67541.1"/>
    </source>
</evidence>